<dbReference type="CDD" id="cd04301">
    <property type="entry name" value="NAT_SF"/>
    <property type="match status" value="1"/>
</dbReference>
<comment type="caution">
    <text evidence="4">The sequence shown here is derived from an EMBL/GenBank/DDBJ whole genome shotgun (WGS) entry which is preliminary data.</text>
</comment>
<keyword evidence="2" id="KW-0012">Acyltransferase</keyword>
<name>A0A5U8SUF7_SALET</name>
<organism evidence="4">
    <name type="scientific">Salmonella enterica subsp. enterica serovar Chester</name>
    <dbReference type="NCBI Taxonomy" id="149386"/>
    <lineage>
        <taxon>Bacteria</taxon>
        <taxon>Pseudomonadati</taxon>
        <taxon>Pseudomonadota</taxon>
        <taxon>Gammaproteobacteria</taxon>
        <taxon>Enterobacterales</taxon>
        <taxon>Enterobacteriaceae</taxon>
        <taxon>Salmonella</taxon>
    </lineage>
</organism>
<sequence>MQNNEGNTMNNTMTSSVPDLVTVAPATQNDYAGWLPHWLAYQEFYKVSFPEEVTLTSWSRFFDEKEPVFCAVARMNGKVIGFVHYLYHRSTWAEKEFCYLEDLYVDPSVRGQHIGKQLIEFVQQQALARPCGRLYWHTHKDNTRGQRLYDWVANKSGAIEYIMPLK</sequence>
<protein>
    <submittedName>
        <fullName evidence="4">GNAT family N-acetyltransferase</fullName>
    </submittedName>
</protein>
<dbReference type="InterPro" id="IPR051016">
    <property type="entry name" value="Diverse_Substrate_AcTransf"/>
</dbReference>
<dbReference type="GO" id="GO:0008080">
    <property type="term" value="F:N-acetyltransferase activity"/>
    <property type="evidence" value="ECO:0007669"/>
    <property type="project" value="TreeGrafter"/>
</dbReference>
<dbReference type="Gene3D" id="3.40.630.30">
    <property type="match status" value="1"/>
</dbReference>
<evidence type="ECO:0000259" key="3">
    <source>
        <dbReference type="PROSITE" id="PS51186"/>
    </source>
</evidence>
<gene>
    <name evidence="4" type="ORF">DS524_25815</name>
</gene>
<feature type="domain" description="N-acetyltransferase" evidence="3">
    <location>
        <begin position="21"/>
        <end position="166"/>
    </location>
</feature>
<dbReference type="PANTHER" id="PTHR10545">
    <property type="entry name" value="DIAMINE N-ACETYLTRANSFERASE"/>
    <property type="match status" value="1"/>
</dbReference>
<dbReference type="InterPro" id="IPR000182">
    <property type="entry name" value="GNAT_dom"/>
</dbReference>
<dbReference type="SUPFAM" id="SSF55729">
    <property type="entry name" value="Acyl-CoA N-acyltransferases (Nat)"/>
    <property type="match status" value="1"/>
</dbReference>
<dbReference type="Pfam" id="PF00583">
    <property type="entry name" value="Acetyltransf_1"/>
    <property type="match status" value="1"/>
</dbReference>
<dbReference type="PROSITE" id="PS51186">
    <property type="entry name" value="GNAT"/>
    <property type="match status" value="1"/>
</dbReference>
<proteinExistence type="predicted"/>
<evidence type="ECO:0000313" key="4">
    <source>
        <dbReference type="EMBL" id="EBR9859161.1"/>
    </source>
</evidence>
<dbReference type="EMBL" id="AAGUAT010000117">
    <property type="protein sequence ID" value="EBR9859161.1"/>
    <property type="molecule type" value="Genomic_DNA"/>
</dbReference>
<evidence type="ECO:0000256" key="1">
    <source>
        <dbReference type="ARBA" id="ARBA00022679"/>
    </source>
</evidence>
<dbReference type="InterPro" id="IPR016181">
    <property type="entry name" value="Acyl_CoA_acyltransferase"/>
</dbReference>
<dbReference type="PANTHER" id="PTHR10545:SF42">
    <property type="entry name" value="ACETYLTRANSFERASE"/>
    <property type="match status" value="1"/>
</dbReference>
<keyword evidence="1 4" id="KW-0808">Transferase</keyword>
<dbReference type="AlphaFoldDB" id="A0A5U8SUF7"/>
<accession>A0A5U8SUF7</accession>
<evidence type="ECO:0000256" key="2">
    <source>
        <dbReference type="ARBA" id="ARBA00023315"/>
    </source>
</evidence>
<reference evidence="4" key="1">
    <citation type="submission" date="2018-07" db="EMBL/GenBank/DDBJ databases">
        <authorList>
            <person name="Ashton P.M."/>
            <person name="Dallman T."/>
            <person name="Nair S."/>
            <person name="De Pinna E."/>
            <person name="Peters T."/>
            <person name="Grant K."/>
        </authorList>
    </citation>
    <scope>NUCLEOTIDE SEQUENCE</scope>
    <source>
        <strain evidence="4">296838</strain>
    </source>
</reference>